<proteinExistence type="predicted"/>
<evidence type="ECO:0000313" key="2">
    <source>
        <dbReference type="Proteomes" id="UP000070054"/>
    </source>
</evidence>
<gene>
    <name evidence="1" type="ORF">CNYM01_14345</name>
</gene>
<dbReference type="OrthoDB" id="4851849at2759"/>
<reference evidence="1 2" key="1">
    <citation type="submission" date="2014-02" db="EMBL/GenBank/DDBJ databases">
        <title>The genome sequence of Colletotrichum nymphaeae SA-01.</title>
        <authorList>
            <person name="Baroncelli R."/>
            <person name="Thon M.R."/>
        </authorList>
    </citation>
    <scope>NUCLEOTIDE SEQUENCE [LARGE SCALE GENOMIC DNA]</scope>
    <source>
        <strain evidence="1 2">SA-01</strain>
    </source>
</reference>
<comment type="caution">
    <text evidence="1">The sequence shown here is derived from an EMBL/GenBank/DDBJ whole genome shotgun (WGS) entry which is preliminary data.</text>
</comment>
<dbReference type="AlphaFoldDB" id="A0A135UXG4"/>
<evidence type="ECO:0000313" key="1">
    <source>
        <dbReference type="EMBL" id="KXH65052.1"/>
    </source>
</evidence>
<keyword evidence="2" id="KW-1185">Reference proteome</keyword>
<protein>
    <submittedName>
        <fullName evidence="1">Uncharacterized protein</fullName>
    </submittedName>
</protein>
<sequence length="108" mass="12130">MLSHFVQITKLDLPWHRFTQVGQEPLHIQIDRLSLHIEFASTATGLLSVYPRQSGLRKASKMLKADDIPVDSDLPIQGSRSSQKVALGISLDATVVIQIEFEWDTPSY</sequence>
<name>A0A135UXG4_9PEZI</name>
<dbReference type="EMBL" id="JEMN01000030">
    <property type="protein sequence ID" value="KXH65052.1"/>
    <property type="molecule type" value="Genomic_DNA"/>
</dbReference>
<dbReference type="Proteomes" id="UP000070054">
    <property type="component" value="Unassembled WGS sequence"/>
</dbReference>
<accession>A0A135UXG4</accession>
<organism evidence="1 2">
    <name type="scientific">Colletotrichum nymphaeae SA-01</name>
    <dbReference type="NCBI Taxonomy" id="1460502"/>
    <lineage>
        <taxon>Eukaryota</taxon>
        <taxon>Fungi</taxon>
        <taxon>Dikarya</taxon>
        <taxon>Ascomycota</taxon>
        <taxon>Pezizomycotina</taxon>
        <taxon>Sordariomycetes</taxon>
        <taxon>Hypocreomycetidae</taxon>
        <taxon>Glomerellales</taxon>
        <taxon>Glomerellaceae</taxon>
        <taxon>Colletotrichum</taxon>
        <taxon>Colletotrichum acutatum species complex</taxon>
    </lineage>
</organism>